<keyword evidence="2" id="KW-1185">Reference proteome</keyword>
<protein>
    <submittedName>
        <fullName evidence="1">Uncharacterized protein</fullName>
    </submittedName>
</protein>
<proteinExistence type="predicted"/>
<comment type="caution">
    <text evidence="1">The sequence shown here is derived from an EMBL/GenBank/DDBJ whole genome shotgun (WGS) entry which is preliminary data.</text>
</comment>
<dbReference type="RefSeq" id="WP_203147415.1">
    <property type="nucleotide sequence ID" value="NZ_JAEVHL010000015.1"/>
</dbReference>
<evidence type="ECO:0000313" key="1">
    <source>
        <dbReference type="EMBL" id="MBM0274961.1"/>
    </source>
</evidence>
<organism evidence="1 2">
    <name type="scientific">Micromonospora tarensis</name>
    <dbReference type="NCBI Taxonomy" id="2806100"/>
    <lineage>
        <taxon>Bacteria</taxon>
        <taxon>Bacillati</taxon>
        <taxon>Actinomycetota</taxon>
        <taxon>Actinomycetes</taxon>
        <taxon>Micromonosporales</taxon>
        <taxon>Micromonosporaceae</taxon>
        <taxon>Micromonospora</taxon>
    </lineage>
</organism>
<name>A0ABS1YC20_9ACTN</name>
<dbReference type="Proteomes" id="UP000622245">
    <property type="component" value="Unassembled WGS sequence"/>
</dbReference>
<accession>A0ABS1YC20</accession>
<reference evidence="1 2" key="1">
    <citation type="submission" date="2021-01" db="EMBL/GenBank/DDBJ databases">
        <title>Draft genome sequence of Micromonospora sp. strain STR1s_6.</title>
        <authorList>
            <person name="Karlyshev A."/>
            <person name="Jawad R."/>
        </authorList>
    </citation>
    <scope>NUCLEOTIDE SEQUENCE [LARGE SCALE GENOMIC DNA]</scope>
    <source>
        <strain evidence="1 2">STR1S-6</strain>
    </source>
</reference>
<dbReference type="EMBL" id="JAEVHL010000015">
    <property type="protein sequence ID" value="MBM0274961.1"/>
    <property type="molecule type" value="Genomic_DNA"/>
</dbReference>
<evidence type="ECO:0000313" key="2">
    <source>
        <dbReference type="Proteomes" id="UP000622245"/>
    </source>
</evidence>
<sequence>MRNFLLAVVYLLVVVPAGFVARLVRDPLDRAVRPEQDSYWHYTPVGRAAVTGSVTR</sequence>
<gene>
    <name evidence="1" type="ORF">JM949_05590</name>
</gene>